<sequence>MKVWIVSEGNCDCCMYVSGVYSTEEKANAYETDSKYVEIDWFIVDEED</sequence>
<dbReference type="InterPro" id="IPR055760">
    <property type="entry name" value="DUF7336"/>
</dbReference>
<reference evidence="2 3" key="1">
    <citation type="submission" date="2018-10" db="EMBL/GenBank/DDBJ databases">
        <authorList>
            <person name="Soria N.A."/>
            <person name="Batley M.G."/>
            <person name="Hanafy A."/>
            <person name="Singh N."/>
            <person name="Shaffer C.D."/>
            <person name="Weston-Hafer K.A."/>
            <person name="Russell D.A."/>
            <person name="Pope W.H."/>
            <person name="Jacobs-Sera D."/>
            <person name="Hendrix R.W."/>
            <person name="Hatfull G.F."/>
        </authorList>
    </citation>
    <scope>NUCLEOTIDE SEQUENCE [LARGE SCALE GENOMIC DNA]</scope>
</reference>
<keyword evidence="3" id="KW-1185">Reference proteome</keyword>
<feature type="domain" description="DUF7336" evidence="1">
    <location>
        <begin position="1"/>
        <end position="48"/>
    </location>
</feature>
<proteinExistence type="predicted"/>
<dbReference type="RefSeq" id="YP_009842665.1">
    <property type="nucleotide sequence ID" value="NC_048742.1"/>
</dbReference>
<dbReference type="Proteomes" id="UP000284334">
    <property type="component" value="Segment"/>
</dbReference>
<dbReference type="EMBL" id="MK061412">
    <property type="protein sequence ID" value="AZU97280.1"/>
    <property type="molecule type" value="Genomic_DNA"/>
</dbReference>
<protein>
    <recommendedName>
        <fullName evidence="1">DUF7336 domain-containing protein</fullName>
    </recommendedName>
</protein>
<organism evidence="2 3">
    <name type="scientific">Streptomyces phage Gilson</name>
    <dbReference type="NCBI Taxonomy" id="2488789"/>
    <lineage>
        <taxon>Viruses</taxon>
        <taxon>Duplodnaviria</taxon>
        <taxon>Heunggongvirae</taxon>
        <taxon>Uroviricota</taxon>
        <taxon>Caudoviricetes</taxon>
        <taxon>Stanwilliamsviridae</taxon>
        <taxon>Loccivirinae</taxon>
        <taxon>Gilsonvirus</taxon>
        <taxon>Gilsonvirus gilson</taxon>
    </lineage>
</organism>
<evidence type="ECO:0000259" key="1">
    <source>
        <dbReference type="Pfam" id="PF24024"/>
    </source>
</evidence>
<dbReference type="GeneID" id="55612925"/>
<name>A0A3Q9R508_9CAUD</name>
<dbReference type="KEGG" id="vg:55612925"/>
<gene>
    <name evidence="2" type="primary">235</name>
    <name evidence="2" type="ORF">SEA_GILSON_235</name>
</gene>
<accession>A0A3Q9R508</accession>
<evidence type="ECO:0000313" key="3">
    <source>
        <dbReference type="Proteomes" id="UP000284334"/>
    </source>
</evidence>
<dbReference type="Pfam" id="PF24024">
    <property type="entry name" value="DUF7336"/>
    <property type="match status" value="1"/>
</dbReference>
<evidence type="ECO:0000313" key="2">
    <source>
        <dbReference type="EMBL" id="AZU97280.1"/>
    </source>
</evidence>